<dbReference type="SUPFAM" id="SSF53756">
    <property type="entry name" value="UDP-Glycosyltransferase/glycogen phosphorylase"/>
    <property type="match status" value="1"/>
</dbReference>
<accession>A0ABU7W8R6</accession>
<feature type="domain" description="Glycosyltransferase subfamily 4-like N-terminal" evidence="2">
    <location>
        <begin position="18"/>
        <end position="183"/>
    </location>
</feature>
<feature type="domain" description="Glycosyl transferase family 1" evidence="1">
    <location>
        <begin position="186"/>
        <end position="359"/>
    </location>
</feature>
<organism evidence="3 4">
    <name type="scientific">Winogradskyella poriferorum</name>
    <dbReference type="NCBI Taxonomy" id="307627"/>
    <lineage>
        <taxon>Bacteria</taxon>
        <taxon>Pseudomonadati</taxon>
        <taxon>Bacteroidota</taxon>
        <taxon>Flavobacteriia</taxon>
        <taxon>Flavobacteriales</taxon>
        <taxon>Flavobacteriaceae</taxon>
        <taxon>Winogradskyella</taxon>
    </lineage>
</organism>
<keyword evidence="3" id="KW-0808">Transferase</keyword>
<dbReference type="Gene3D" id="3.40.50.2000">
    <property type="entry name" value="Glycogen Phosphorylase B"/>
    <property type="match status" value="2"/>
</dbReference>
<dbReference type="InterPro" id="IPR001296">
    <property type="entry name" value="Glyco_trans_1"/>
</dbReference>
<sequence>MHICFITHEYPKANYPHGGIGTFIQTFAKALVKRAHKVSVIGVNQYTNEEEMGNDEGVDVYRLRIKKIKGITWYLNYSAINKKIKALHQTNPIDIIETPELGLAFIKKIPKIKYVIRLHGGHHFFAESEKREINWWKGFQEKRSFRKADAFIAVSKFVKSHTQKYLSYHNKPISIISNSIDLEVFKPKPDVKVKPKSVLFAGTICEKKGVAQLIKAMPKVLEAFPEVKLYLYGRDWYFKDGKSYIAYLENEVIPELELKDDSINFMGSLSLTELALKYAEAEVCVFPSLMETQGLVAPEAMAMEKTVVFTSLGPGPEAIIDKETGLLCNPYDIDSISNSILWVLNNPNESSLIAKRAKKYVEDNYNLNTLVQKNIDFYKSLG</sequence>
<dbReference type="CDD" id="cd03801">
    <property type="entry name" value="GT4_PimA-like"/>
    <property type="match status" value="1"/>
</dbReference>
<evidence type="ECO:0000313" key="3">
    <source>
        <dbReference type="EMBL" id="MEF3080353.1"/>
    </source>
</evidence>
<dbReference type="InterPro" id="IPR050194">
    <property type="entry name" value="Glycosyltransferase_grp1"/>
</dbReference>
<dbReference type="GO" id="GO:0016757">
    <property type="term" value="F:glycosyltransferase activity"/>
    <property type="evidence" value="ECO:0007669"/>
    <property type="project" value="UniProtKB-KW"/>
</dbReference>
<gene>
    <name evidence="3" type="ORF">V1468_15165</name>
</gene>
<evidence type="ECO:0000259" key="1">
    <source>
        <dbReference type="Pfam" id="PF00534"/>
    </source>
</evidence>
<evidence type="ECO:0000259" key="2">
    <source>
        <dbReference type="Pfam" id="PF13439"/>
    </source>
</evidence>
<dbReference type="PANTHER" id="PTHR45947">
    <property type="entry name" value="SULFOQUINOVOSYL TRANSFERASE SQD2"/>
    <property type="match status" value="1"/>
</dbReference>
<dbReference type="EMBL" id="JAZHOU010000007">
    <property type="protein sequence ID" value="MEF3080353.1"/>
    <property type="molecule type" value="Genomic_DNA"/>
</dbReference>
<reference evidence="3 4" key="1">
    <citation type="submission" date="2024-02" db="EMBL/GenBank/DDBJ databases">
        <title>Winogradskyella poriferorum JCM 12885.</title>
        <authorList>
            <person name="Zhang D.-F."/>
            <person name="Fu Z.-Y."/>
        </authorList>
    </citation>
    <scope>NUCLEOTIDE SEQUENCE [LARGE SCALE GENOMIC DNA]</scope>
    <source>
        <strain evidence="3 4">JCM 12885</strain>
    </source>
</reference>
<evidence type="ECO:0000313" key="4">
    <source>
        <dbReference type="Proteomes" id="UP001356704"/>
    </source>
</evidence>
<keyword evidence="3" id="KW-0328">Glycosyltransferase</keyword>
<name>A0ABU7W8R6_9FLAO</name>
<dbReference type="InterPro" id="IPR028098">
    <property type="entry name" value="Glyco_trans_4-like_N"/>
</dbReference>
<keyword evidence="4" id="KW-1185">Reference proteome</keyword>
<dbReference type="Pfam" id="PF00534">
    <property type="entry name" value="Glycos_transf_1"/>
    <property type="match status" value="1"/>
</dbReference>
<dbReference type="RefSeq" id="WP_331811053.1">
    <property type="nucleotide sequence ID" value="NZ_JAZHOU010000007.1"/>
</dbReference>
<protein>
    <submittedName>
        <fullName evidence="3">Glycosyltransferase family 4 protein</fullName>
        <ecNumber evidence="3">2.4.-.-</ecNumber>
    </submittedName>
</protein>
<dbReference type="PANTHER" id="PTHR45947:SF3">
    <property type="entry name" value="SULFOQUINOVOSYL TRANSFERASE SQD2"/>
    <property type="match status" value="1"/>
</dbReference>
<dbReference type="Pfam" id="PF13439">
    <property type="entry name" value="Glyco_transf_4"/>
    <property type="match status" value="1"/>
</dbReference>
<comment type="caution">
    <text evidence="3">The sequence shown here is derived from an EMBL/GenBank/DDBJ whole genome shotgun (WGS) entry which is preliminary data.</text>
</comment>
<dbReference type="Proteomes" id="UP001356704">
    <property type="component" value="Unassembled WGS sequence"/>
</dbReference>
<proteinExistence type="predicted"/>
<dbReference type="EC" id="2.4.-.-" evidence="3"/>